<keyword evidence="3" id="KW-1185">Reference proteome</keyword>
<organism evidence="2 3">
    <name type="scientific">Imhoffiella purpurea</name>
    <dbReference type="NCBI Taxonomy" id="1249627"/>
    <lineage>
        <taxon>Bacteria</taxon>
        <taxon>Pseudomonadati</taxon>
        <taxon>Pseudomonadota</taxon>
        <taxon>Gammaproteobacteria</taxon>
        <taxon>Chromatiales</taxon>
        <taxon>Chromatiaceae</taxon>
        <taxon>Imhoffiella</taxon>
    </lineage>
</organism>
<evidence type="ECO:0000256" key="1">
    <source>
        <dbReference type="SAM" id="MobiDB-lite"/>
    </source>
</evidence>
<dbReference type="EMBL" id="AONC01000023">
    <property type="protein sequence ID" value="EXJ15658.1"/>
    <property type="molecule type" value="Genomic_DNA"/>
</dbReference>
<name>W9V7U8_9GAMM</name>
<proteinExistence type="predicted"/>
<dbReference type="NCBIfam" id="NF038055">
    <property type="entry name" value="T3SS_SctB_pilot"/>
    <property type="match status" value="1"/>
</dbReference>
<reference evidence="2 3" key="1">
    <citation type="submission" date="2012-11" db="EMBL/GenBank/DDBJ databases">
        <title>Genome assembly of Thiorhodococcus sp. AK35.</title>
        <authorList>
            <person name="Nupur N."/>
            <person name="Khatri I."/>
            <person name="Subramanian S."/>
            <person name="Pinnaka A."/>
        </authorList>
    </citation>
    <scope>NUCLEOTIDE SEQUENCE [LARGE SCALE GENOMIC DNA]</scope>
    <source>
        <strain evidence="2 3">AK35</strain>
    </source>
</reference>
<sequence length="270" mass="28475">MSDPISGYSDPLSRTDASALGGTADTQPTGEVARADRLTRTHSQDRIGRLDARQEPVSGRQGPDLPPPAQPGAETLRAAAEGLERLSGTGMQDVFEIMAEFFRISQSLREVSKQAAHAELERQVGEIENQAKDMHSAAVWSLVAGIVSGIAQIGAGAFQTYGAAKSISTLGGGGEAGATKAMADAMSMRWSGLSGIVSGGGKGIESGFQYLAAMDQEAVKRDEAAATRAAGERDEMLKFKEGMEENMRAALQALQQVMQSREQVVSKIFA</sequence>
<feature type="region of interest" description="Disordered" evidence="1">
    <location>
        <begin position="1"/>
        <end position="72"/>
    </location>
</feature>
<gene>
    <name evidence="2" type="ORF">D779_1165</name>
</gene>
<dbReference type="STRING" id="1249627.D779_1165"/>
<comment type="caution">
    <text evidence="2">The sequence shown here is derived from an EMBL/GenBank/DDBJ whole genome shotgun (WGS) entry which is preliminary data.</text>
</comment>
<evidence type="ECO:0000313" key="3">
    <source>
        <dbReference type="Proteomes" id="UP000019460"/>
    </source>
</evidence>
<protein>
    <submittedName>
        <fullName evidence="2">Uncharacterized protein</fullName>
    </submittedName>
</protein>
<dbReference type="Proteomes" id="UP000019460">
    <property type="component" value="Unassembled WGS sequence"/>
</dbReference>
<feature type="compositionally biased region" description="Basic and acidic residues" evidence="1">
    <location>
        <begin position="33"/>
        <end position="54"/>
    </location>
</feature>
<dbReference type="RefSeq" id="WP_043752128.1">
    <property type="nucleotide sequence ID" value="NZ_AONC01000023.1"/>
</dbReference>
<evidence type="ECO:0000313" key="2">
    <source>
        <dbReference type="EMBL" id="EXJ15658.1"/>
    </source>
</evidence>
<dbReference type="AlphaFoldDB" id="W9V7U8"/>
<dbReference type="OrthoDB" id="9851424at2"/>
<dbReference type="eggNOG" id="ENOG5033KGJ">
    <property type="taxonomic scope" value="Bacteria"/>
</dbReference>
<accession>W9V7U8</accession>